<dbReference type="EMBL" id="KB307098">
    <property type="protein sequence ID" value="ELT99211.1"/>
    <property type="molecule type" value="Genomic_DNA"/>
</dbReference>
<accession>R7U699</accession>
<dbReference type="InterPro" id="IPR001343">
    <property type="entry name" value="Hemolysn_Ca-bd"/>
</dbReference>
<sequence length="294" mass="30240">MNLQFGQIVVEQNDDGSWRFEFSARYAGKAMATAVTASESNVVVAITAGTQVLDTLNGFDSSDQISLSGSGLSDVVDLSAFAGKAQIHTYGGSDTITGAQGVNIIDAGAGSDTVFVTSISADTVDGGTGTDILVADLSSETSGFTIDLDNHQLALGNVTLAHQGFESSGLVGGAGDDAFDASGFTGVSTSVELSRIAGWDELTLHTLRITLDDSGSTILDIDLSSASTLQALIDLINAADDRETGALNVSFNQENSRLEFTGLSAITVPDYDDSAVTIVDLFGLTGMVNNSAIN</sequence>
<organism evidence="1">
    <name type="scientific">Capitella teleta</name>
    <name type="common">Polychaete worm</name>
    <dbReference type="NCBI Taxonomy" id="283909"/>
    <lineage>
        <taxon>Eukaryota</taxon>
        <taxon>Metazoa</taxon>
        <taxon>Spiralia</taxon>
        <taxon>Lophotrochozoa</taxon>
        <taxon>Annelida</taxon>
        <taxon>Polychaeta</taxon>
        <taxon>Sedentaria</taxon>
        <taxon>Scolecida</taxon>
        <taxon>Capitellidae</taxon>
        <taxon>Capitella</taxon>
    </lineage>
</organism>
<proteinExistence type="predicted"/>
<dbReference type="Proteomes" id="UP000014760">
    <property type="component" value="Unassembled WGS sequence"/>
</dbReference>
<reference evidence="2" key="3">
    <citation type="submission" date="2015-06" db="UniProtKB">
        <authorList>
            <consortium name="EnsemblMetazoa"/>
        </authorList>
    </citation>
    <scope>IDENTIFICATION</scope>
</reference>
<dbReference type="AlphaFoldDB" id="R7U699"/>
<name>R7U699_CAPTE</name>
<dbReference type="HOGENOM" id="CLU_948551_0_0_1"/>
<evidence type="ECO:0000313" key="2">
    <source>
        <dbReference type="EnsemblMetazoa" id="CapteP194069"/>
    </source>
</evidence>
<evidence type="ECO:0000313" key="1">
    <source>
        <dbReference type="EMBL" id="ELT99211.1"/>
    </source>
</evidence>
<dbReference type="EMBL" id="AMQN01048380">
    <property type="status" value="NOT_ANNOTATED_CDS"/>
    <property type="molecule type" value="Genomic_DNA"/>
</dbReference>
<dbReference type="STRING" id="283909.R7U699"/>
<dbReference type="InterPro" id="IPR011049">
    <property type="entry name" value="Serralysin-like_metalloprot_C"/>
</dbReference>
<dbReference type="SUPFAM" id="SSF51120">
    <property type="entry name" value="beta-Roll"/>
    <property type="match status" value="1"/>
</dbReference>
<feature type="non-terminal residue" evidence="1">
    <location>
        <position position="294"/>
    </location>
</feature>
<protein>
    <recommendedName>
        <fullName evidence="4">Peptidase M10 serralysin C-terminal domain-containing protein</fullName>
    </recommendedName>
</protein>
<reference evidence="1 3" key="2">
    <citation type="journal article" date="2013" name="Nature">
        <title>Insights into bilaterian evolution from three spiralian genomes.</title>
        <authorList>
            <person name="Simakov O."/>
            <person name="Marletaz F."/>
            <person name="Cho S.J."/>
            <person name="Edsinger-Gonzales E."/>
            <person name="Havlak P."/>
            <person name="Hellsten U."/>
            <person name="Kuo D.H."/>
            <person name="Larsson T."/>
            <person name="Lv J."/>
            <person name="Arendt D."/>
            <person name="Savage R."/>
            <person name="Osoegawa K."/>
            <person name="de Jong P."/>
            <person name="Grimwood J."/>
            <person name="Chapman J.A."/>
            <person name="Shapiro H."/>
            <person name="Aerts A."/>
            <person name="Otillar R.P."/>
            <person name="Terry A.Y."/>
            <person name="Boore J.L."/>
            <person name="Grigoriev I.V."/>
            <person name="Lindberg D.R."/>
            <person name="Seaver E.C."/>
            <person name="Weisblat D.A."/>
            <person name="Putnam N.H."/>
            <person name="Rokhsar D.S."/>
        </authorList>
    </citation>
    <scope>NUCLEOTIDE SEQUENCE</scope>
    <source>
        <strain evidence="1 3">I ESC-2004</strain>
    </source>
</reference>
<dbReference type="EnsemblMetazoa" id="CapteT194069">
    <property type="protein sequence ID" value="CapteP194069"/>
    <property type="gene ID" value="CapteG194069"/>
</dbReference>
<dbReference type="Gene3D" id="2.160.20.160">
    <property type="match status" value="1"/>
</dbReference>
<dbReference type="PRINTS" id="PR00313">
    <property type="entry name" value="CABNDNGRPT"/>
</dbReference>
<evidence type="ECO:0000313" key="3">
    <source>
        <dbReference type="Proteomes" id="UP000014760"/>
    </source>
</evidence>
<dbReference type="Pfam" id="PF00353">
    <property type="entry name" value="HemolysinCabind"/>
    <property type="match status" value="2"/>
</dbReference>
<gene>
    <name evidence="1" type="ORF">CAPTEDRAFT_194069</name>
</gene>
<evidence type="ECO:0008006" key="4">
    <source>
        <dbReference type="Google" id="ProtNLM"/>
    </source>
</evidence>
<keyword evidence="3" id="KW-1185">Reference proteome</keyword>
<reference evidence="3" key="1">
    <citation type="submission" date="2012-12" db="EMBL/GenBank/DDBJ databases">
        <authorList>
            <person name="Hellsten U."/>
            <person name="Grimwood J."/>
            <person name="Chapman J.A."/>
            <person name="Shapiro H."/>
            <person name="Aerts A."/>
            <person name="Otillar R.P."/>
            <person name="Terry A.Y."/>
            <person name="Boore J.L."/>
            <person name="Simakov O."/>
            <person name="Marletaz F."/>
            <person name="Cho S.-J."/>
            <person name="Edsinger-Gonzales E."/>
            <person name="Havlak P."/>
            <person name="Kuo D.-H."/>
            <person name="Larsson T."/>
            <person name="Lv J."/>
            <person name="Arendt D."/>
            <person name="Savage R."/>
            <person name="Osoegawa K."/>
            <person name="de Jong P."/>
            <person name="Lindberg D.R."/>
            <person name="Seaver E.C."/>
            <person name="Weisblat D.A."/>
            <person name="Putnam N.H."/>
            <person name="Grigoriev I.V."/>
            <person name="Rokhsar D.S."/>
        </authorList>
    </citation>
    <scope>NUCLEOTIDE SEQUENCE</scope>
    <source>
        <strain evidence="3">I ESC-2004</strain>
    </source>
</reference>